<dbReference type="AlphaFoldDB" id="A0A2S8SSG4"/>
<comment type="similarity">
    <text evidence="3 9">Belongs to the dihydroorotate dehydrogenase family. Type 1 subfamily.</text>
</comment>
<evidence type="ECO:0000256" key="5">
    <source>
        <dbReference type="ARBA" id="ARBA00022630"/>
    </source>
</evidence>
<dbReference type="GO" id="GO:0005737">
    <property type="term" value="C:cytoplasm"/>
    <property type="evidence" value="ECO:0007669"/>
    <property type="project" value="UniProtKB-SubCell"/>
</dbReference>
<feature type="binding site" evidence="9">
    <location>
        <position position="45"/>
    </location>
    <ligand>
        <name>substrate</name>
    </ligand>
</feature>
<dbReference type="InterPro" id="IPR013785">
    <property type="entry name" value="Aldolase_TIM"/>
</dbReference>
<feature type="binding site" evidence="9">
    <location>
        <position position="21"/>
    </location>
    <ligand>
        <name>FMN</name>
        <dbReference type="ChEBI" id="CHEBI:58210"/>
    </ligand>
</feature>
<keyword evidence="5 9" id="KW-0285">Flavoprotein</keyword>
<evidence type="ECO:0000256" key="8">
    <source>
        <dbReference type="ARBA" id="ARBA00023002"/>
    </source>
</evidence>
<organism evidence="11 12">
    <name type="scientific">Abditibacterium utsteinense</name>
    <dbReference type="NCBI Taxonomy" id="1960156"/>
    <lineage>
        <taxon>Bacteria</taxon>
        <taxon>Pseudomonadati</taxon>
        <taxon>Abditibacteriota</taxon>
        <taxon>Abditibacteriia</taxon>
        <taxon>Abditibacteriales</taxon>
        <taxon>Abditibacteriaceae</taxon>
        <taxon>Abditibacterium</taxon>
    </lineage>
</organism>
<comment type="cofactor">
    <cofactor evidence="9">
        <name>FMN</name>
        <dbReference type="ChEBI" id="CHEBI:58210"/>
    </cofactor>
    <text evidence="9">Binds 1 FMN per subunit.</text>
</comment>
<dbReference type="PIRSF" id="PIRSF000164">
    <property type="entry name" value="DHO_oxidase"/>
    <property type="match status" value="1"/>
</dbReference>
<dbReference type="FunFam" id="3.20.20.70:FF:000027">
    <property type="entry name" value="Dihydropyrimidine dehydrogenase [NADP(+)]"/>
    <property type="match status" value="1"/>
</dbReference>
<dbReference type="HAMAP" id="MF_00224">
    <property type="entry name" value="DHO_dh_type1"/>
    <property type="match status" value="1"/>
</dbReference>
<dbReference type="EMBL" id="NIGF01000009">
    <property type="protein sequence ID" value="PQV63741.1"/>
    <property type="molecule type" value="Genomic_DNA"/>
</dbReference>
<dbReference type="Gene3D" id="3.20.20.70">
    <property type="entry name" value="Aldolase class I"/>
    <property type="match status" value="1"/>
</dbReference>
<dbReference type="GO" id="GO:0044205">
    <property type="term" value="P:'de novo' UMP biosynthetic process"/>
    <property type="evidence" value="ECO:0007669"/>
    <property type="project" value="UniProtKB-UniRule"/>
</dbReference>
<feature type="binding site" evidence="9">
    <location>
        <begin position="191"/>
        <end position="192"/>
    </location>
    <ligand>
        <name>substrate</name>
    </ligand>
</feature>
<dbReference type="Proteomes" id="UP000237684">
    <property type="component" value="Unassembled WGS sequence"/>
</dbReference>
<dbReference type="GO" id="GO:0006207">
    <property type="term" value="P:'de novo' pyrimidine nucleobase biosynthetic process"/>
    <property type="evidence" value="ECO:0007669"/>
    <property type="project" value="InterPro"/>
</dbReference>
<feature type="active site" description="Nucleophile" evidence="9">
    <location>
        <position position="130"/>
    </location>
</feature>
<reference evidence="11 12" key="1">
    <citation type="journal article" date="2018" name="Syst. Appl. Microbiol.">
        <title>Abditibacterium utsteinense sp. nov., the first cultivated member of candidate phylum FBP, isolated from ice-free Antarctic soil samples.</title>
        <authorList>
            <person name="Tahon G."/>
            <person name="Tytgat B."/>
            <person name="Lebbe L."/>
            <person name="Carlier A."/>
            <person name="Willems A."/>
        </authorList>
    </citation>
    <scope>NUCLEOTIDE SEQUENCE [LARGE SCALE GENOMIC DNA]</scope>
    <source>
        <strain evidence="11 12">LMG 29911</strain>
    </source>
</reference>
<dbReference type="Pfam" id="PF01180">
    <property type="entry name" value="DHO_dh"/>
    <property type="match status" value="1"/>
</dbReference>
<keyword evidence="8 9" id="KW-0560">Oxidoreductase</keyword>
<dbReference type="InterPro" id="IPR050074">
    <property type="entry name" value="DHO_dehydrogenase"/>
</dbReference>
<keyword evidence="12" id="KW-1185">Reference proteome</keyword>
<accession>A0A2S8SSG4</accession>
<comment type="caution">
    <text evidence="11">The sequence shown here is derived from an EMBL/GenBank/DDBJ whole genome shotgun (WGS) entry which is preliminary data.</text>
</comment>
<evidence type="ECO:0000256" key="6">
    <source>
        <dbReference type="ARBA" id="ARBA00022643"/>
    </source>
</evidence>
<feature type="binding site" evidence="9">
    <location>
        <position position="127"/>
    </location>
    <ligand>
        <name>substrate</name>
    </ligand>
</feature>
<proteinExistence type="inferred from homology"/>
<dbReference type="PANTHER" id="PTHR48109">
    <property type="entry name" value="DIHYDROOROTATE DEHYDROGENASE (QUINONE), MITOCHONDRIAL-RELATED"/>
    <property type="match status" value="1"/>
</dbReference>
<dbReference type="EC" id="1.3.-.-" evidence="9"/>
<keyword evidence="4 9" id="KW-0963">Cytoplasm</keyword>
<comment type="pathway">
    <text evidence="2 9">Pyrimidine metabolism; UMP biosynthesis via de novo pathway.</text>
</comment>
<dbReference type="NCBIfam" id="NF005574">
    <property type="entry name" value="PRK07259.1"/>
    <property type="match status" value="1"/>
</dbReference>
<keyword evidence="7 9" id="KW-0665">Pyrimidine biosynthesis</keyword>
<dbReference type="OrthoDB" id="9794954at2"/>
<dbReference type="InterPro" id="IPR024920">
    <property type="entry name" value="Dihydroorotate_DH_1"/>
</dbReference>
<dbReference type="UniPathway" id="UPA00070"/>
<evidence type="ECO:0000313" key="12">
    <source>
        <dbReference type="Proteomes" id="UP000237684"/>
    </source>
</evidence>
<gene>
    <name evidence="9" type="primary">pyrD</name>
    <name evidence="11" type="ORF">B1R32_10981</name>
</gene>
<evidence type="ECO:0000313" key="11">
    <source>
        <dbReference type="EMBL" id="PQV63741.1"/>
    </source>
</evidence>
<comment type="catalytic activity">
    <reaction evidence="9">
        <text>(S)-dihydroorotate + A = orotate + AH2</text>
        <dbReference type="Rhea" id="RHEA:18073"/>
        <dbReference type="ChEBI" id="CHEBI:13193"/>
        <dbReference type="ChEBI" id="CHEBI:17499"/>
        <dbReference type="ChEBI" id="CHEBI:30839"/>
        <dbReference type="ChEBI" id="CHEBI:30864"/>
    </reaction>
</comment>
<dbReference type="PROSITE" id="PS00911">
    <property type="entry name" value="DHODEHASE_1"/>
    <property type="match status" value="1"/>
</dbReference>
<dbReference type="NCBIfam" id="TIGR01037">
    <property type="entry name" value="pyrD_sub1_fam"/>
    <property type="match status" value="1"/>
</dbReference>
<dbReference type="FunCoup" id="A0A2S8SSG4">
    <property type="interactions" value="470"/>
</dbReference>
<feature type="domain" description="Dihydroorotate dehydrogenase catalytic" evidence="10">
    <location>
        <begin position="4"/>
        <end position="285"/>
    </location>
</feature>
<dbReference type="InterPro" id="IPR012135">
    <property type="entry name" value="Dihydroorotate_DH_1_2"/>
</dbReference>
<evidence type="ECO:0000256" key="4">
    <source>
        <dbReference type="ARBA" id="ARBA00022490"/>
    </source>
</evidence>
<dbReference type="InterPro" id="IPR049622">
    <property type="entry name" value="Dihydroorotate_DH_I"/>
</dbReference>
<feature type="binding site" evidence="9">
    <location>
        <position position="127"/>
    </location>
    <ligand>
        <name>FMN</name>
        <dbReference type="ChEBI" id="CHEBI:58210"/>
    </ligand>
</feature>
<evidence type="ECO:0000256" key="2">
    <source>
        <dbReference type="ARBA" id="ARBA00004725"/>
    </source>
</evidence>
<evidence type="ECO:0000256" key="9">
    <source>
        <dbReference type="HAMAP-Rule" id="MF_00224"/>
    </source>
</evidence>
<feature type="binding site" evidence="9">
    <location>
        <position position="164"/>
    </location>
    <ligand>
        <name>FMN</name>
        <dbReference type="ChEBI" id="CHEBI:58210"/>
    </ligand>
</feature>
<dbReference type="SUPFAM" id="SSF51395">
    <property type="entry name" value="FMN-linked oxidoreductases"/>
    <property type="match status" value="1"/>
</dbReference>
<feature type="binding site" evidence="9">
    <location>
        <begin position="45"/>
        <end position="46"/>
    </location>
    <ligand>
        <name>FMN</name>
        <dbReference type="ChEBI" id="CHEBI:58210"/>
    </ligand>
</feature>
<dbReference type="RefSeq" id="WP_105483902.1">
    <property type="nucleotide sequence ID" value="NZ_NIGF01000009.1"/>
</dbReference>
<feature type="binding site" evidence="9">
    <location>
        <begin position="264"/>
        <end position="265"/>
    </location>
    <ligand>
        <name>FMN</name>
        <dbReference type="ChEBI" id="CHEBI:58210"/>
    </ligand>
</feature>
<keyword evidence="6 9" id="KW-0288">FMN</keyword>
<dbReference type="PANTHER" id="PTHR48109:SF1">
    <property type="entry name" value="DIHYDROOROTATE DEHYDROGENASE (FUMARATE)"/>
    <property type="match status" value="1"/>
</dbReference>
<evidence type="ECO:0000259" key="10">
    <source>
        <dbReference type="Pfam" id="PF01180"/>
    </source>
</evidence>
<evidence type="ECO:0000256" key="3">
    <source>
        <dbReference type="ARBA" id="ARBA00008008"/>
    </source>
</evidence>
<feature type="binding site" evidence="9">
    <location>
        <position position="216"/>
    </location>
    <ligand>
        <name>FMN</name>
        <dbReference type="ChEBI" id="CHEBI:58210"/>
    </ligand>
</feature>
<evidence type="ECO:0000256" key="1">
    <source>
        <dbReference type="ARBA" id="ARBA00004496"/>
    </source>
</evidence>
<feature type="binding site" evidence="9">
    <location>
        <position position="99"/>
    </location>
    <ligand>
        <name>FMN</name>
        <dbReference type="ChEBI" id="CHEBI:58210"/>
    </ligand>
</feature>
<dbReference type="GO" id="GO:0004152">
    <property type="term" value="F:dihydroorotate dehydrogenase activity"/>
    <property type="evidence" value="ECO:0007669"/>
    <property type="project" value="UniProtKB-UniRule"/>
</dbReference>
<protein>
    <recommendedName>
        <fullName evidence="9">Dihydroorotate dehydrogenase</fullName>
        <shortName evidence="9">DHOD</shortName>
        <shortName evidence="9">DHODase</shortName>
        <shortName evidence="9">DHOdehase</shortName>
        <ecNumber evidence="9">1.3.-.-</ecNumber>
    </recommendedName>
</protein>
<sequence length="303" mass="31547">MANLETRIGPLCLPNPVLTASGTFGYGDEMASWLDLSRLGGIVCKTVTRAARAGNAPPRTCETPGGMLNAIGLQNVGLERFCEEKLPFLRQCGAPLIVNIAGETVEDFAFLCRALSQQAGIAAIELNISCPNVAHGLDFATDAALAEDVVAHARRATDLPLFAKLSPNVTDISLIARAAHRGGADALCVANTFVGLAVDVKTRRPRLSNITGGLSGPAIKPLALRAVWRCAGAVPIPIIGIGGIASPQDALEFLIAGASAVQVGTATFSQPDATLSIIEGINEYLDENKFSHVKDIVGSINAN</sequence>
<dbReference type="InterPro" id="IPR033888">
    <property type="entry name" value="DHOD_1B"/>
</dbReference>
<comment type="caution">
    <text evidence="9">Lacks conserved residue(s) required for the propagation of feature annotation.</text>
</comment>
<comment type="subcellular location">
    <subcellularLocation>
        <location evidence="1 9">Cytoplasm</location>
    </subcellularLocation>
</comment>
<name>A0A2S8SSG4_9BACT</name>
<feature type="binding site" evidence="9">
    <location>
        <begin position="242"/>
        <end position="243"/>
    </location>
    <ligand>
        <name>FMN</name>
        <dbReference type="ChEBI" id="CHEBI:58210"/>
    </ligand>
</feature>
<dbReference type="PROSITE" id="PS00912">
    <property type="entry name" value="DHODEHASE_2"/>
    <property type="match status" value="1"/>
</dbReference>
<comment type="function">
    <text evidence="9">Catalyzes the conversion of dihydroorotate to orotate.</text>
</comment>
<dbReference type="InterPro" id="IPR005720">
    <property type="entry name" value="Dihydroorotate_DH_cat"/>
</dbReference>
<feature type="binding site" evidence="9">
    <location>
        <begin position="69"/>
        <end position="73"/>
    </location>
    <ligand>
        <name>substrate</name>
    </ligand>
</feature>
<dbReference type="InParanoid" id="A0A2S8SSG4"/>
<evidence type="ECO:0000256" key="7">
    <source>
        <dbReference type="ARBA" id="ARBA00022975"/>
    </source>
</evidence>
<dbReference type="InterPro" id="IPR001295">
    <property type="entry name" value="Dihydroorotate_DH_CS"/>
</dbReference>
<dbReference type="CDD" id="cd04740">
    <property type="entry name" value="DHOD_1B_like"/>
    <property type="match status" value="1"/>
</dbReference>